<keyword evidence="3" id="KW-1185">Reference proteome</keyword>
<dbReference type="GO" id="GO:0016740">
    <property type="term" value="F:transferase activity"/>
    <property type="evidence" value="ECO:0007669"/>
    <property type="project" value="UniProtKB-KW"/>
</dbReference>
<dbReference type="PANTHER" id="PTHR43792">
    <property type="entry name" value="GNAT FAMILY, PUTATIVE (AFU_ORTHOLOGUE AFUA_3G00765)-RELATED-RELATED"/>
    <property type="match status" value="1"/>
</dbReference>
<dbReference type="EC" id="2.-.-.-" evidence="2"/>
<dbReference type="SUPFAM" id="SSF55729">
    <property type="entry name" value="Acyl-CoA N-acyltransferases (Nat)"/>
    <property type="match status" value="1"/>
</dbReference>
<evidence type="ECO:0000313" key="3">
    <source>
        <dbReference type="Proteomes" id="UP001371218"/>
    </source>
</evidence>
<accession>A0ABU9BUS2</accession>
<gene>
    <name evidence="2" type="ORF">AACH06_18825</name>
</gene>
<dbReference type="PANTHER" id="PTHR43792:SF9">
    <property type="entry name" value="RIBOSOMAL-PROTEIN-ALANINE ACETYLTRANSFERASE"/>
    <property type="match status" value="1"/>
</dbReference>
<dbReference type="Proteomes" id="UP001371218">
    <property type="component" value="Unassembled WGS sequence"/>
</dbReference>
<organism evidence="2 3">
    <name type="scientific">Ideonella lacteola</name>
    <dbReference type="NCBI Taxonomy" id="2984193"/>
    <lineage>
        <taxon>Bacteria</taxon>
        <taxon>Pseudomonadati</taxon>
        <taxon>Pseudomonadota</taxon>
        <taxon>Betaproteobacteria</taxon>
        <taxon>Burkholderiales</taxon>
        <taxon>Sphaerotilaceae</taxon>
        <taxon>Ideonella</taxon>
    </lineage>
</organism>
<protein>
    <submittedName>
        <fullName evidence="2">GNAT family protein</fullName>
        <ecNumber evidence="2">2.-.-.-</ecNumber>
    </submittedName>
</protein>
<dbReference type="Pfam" id="PF13302">
    <property type="entry name" value="Acetyltransf_3"/>
    <property type="match status" value="1"/>
</dbReference>
<dbReference type="Gene3D" id="3.40.630.30">
    <property type="match status" value="1"/>
</dbReference>
<evidence type="ECO:0000313" key="2">
    <source>
        <dbReference type="EMBL" id="MEK8032879.1"/>
    </source>
</evidence>
<name>A0ABU9BUS2_9BURK</name>
<sequence>MRVEPSSFPTLQTPRLILREIVADDADALFSIHGDADRMKWFGTDPLPDRDTALRLVDTFAGWRQMANPGTRWGIEVKGRPGLGGSCGLFAWNRSWRKCALGYELARELEGQGYMSEALRRVIEWGWAEMALNRIEAQVHPDNAGSMAVLVRLGFVQEGRLRQVGYWGGRFHDMYQYGLLREDWAPPPAQGLA</sequence>
<dbReference type="EMBL" id="JBBUTG010000012">
    <property type="protein sequence ID" value="MEK8032879.1"/>
    <property type="molecule type" value="Genomic_DNA"/>
</dbReference>
<proteinExistence type="predicted"/>
<evidence type="ECO:0000259" key="1">
    <source>
        <dbReference type="PROSITE" id="PS51186"/>
    </source>
</evidence>
<dbReference type="InterPro" id="IPR000182">
    <property type="entry name" value="GNAT_dom"/>
</dbReference>
<comment type="caution">
    <text evidence="2">The sequence shown here is derived from an EMBL/GenBank/DDBJ whole genome shotgun (WGS) entry which is preliminary data.</text>
</comment>
<dbReference type="InterPro" id="IPR051531">
    <property type="entry name" value="N-acetyltransferase"/>
</dbReference>
<keyword evidence="2" id="KW-0808">Transferase</keyword>
<dbReference type="RefSeq" id="WP_341427293.1">
    <property type="nucleotide sequence ID" value="NZ_JBBUTG010000012.1"/>
</dbReference>
<dbReference type="InterPro" id="IPR016181">
    <property type="entry name" value="Acyl_CoA_acyltransferase"/>
</dbReference>
<reference evidence="2 3" key="1">
    <citation type="submission" date="2024-04" db="EMBL/GenBank/DDBJ databases">
        <title>Novel species of the genus Ideonella isolated from streams.</title>
        <authorList>
            <person name="Lu H."/>
        </authorList>
    </citation>
    <scope>NUCLEOTIDE SEQUENCE [LARGE SCALE GENOMIC DNA]</scope>
    <source>
        <strain evidence="2 3">DXS29W</strain>
    </source>
</reference>
<dbReference type="PROSITE" id="PS51186">
    <property type="entry name" value="GNAT"/>
    <property type="match status" value="1"/>
</dbReference>
<feature type="domain" description="N-acetyltransferase" evidence="1">
    <location>
        <begin position="16"/>
        <end position="182"/>
    </location>
</feature>